<keyword evidence="8" id="KW-1185">Reference proteome</keyword>
<dbReference type="RefSeq" id="XP_049181903.1">
    <property type="nucleotide sequence ID" value="XM_049322077.1"/>
</dbReference>
<protein>
    <submittedName>
        <fullName evidence="7">KRE9</fullName>
    </submittedName>
</protein>
<feature type="domain" description="Yeast cell wall synthesis Kre9/Knh1 C-terminal" evidence="5">
    <location>
        <begin position="311"/>
        <end position="406"/>
    </location>
</feature>
<gene>
    <name evidence="7" type="ORF">KGF56_001000</name>
</gene>
<evidence type="ECO:0000256" key="4">
    <source>
        <dbReference type="SAM" id="MobiDB-lite"/>
    </source>
</evidence>
<keyword evidence="3" id="KW-0732">Signal</keyword>
<proteinExistence type="inferred from homology"/>
<feature type="compositionally biased region" description="Polar residues" evidence="4">
    <location>
        <begin position="1"/>
        <end position="31"/>
    </location>
</feature>
<evidence type="ECO:0000256" key="3">
    <source>
        <dbReference type="ARBA" id="ARBA00022729"/>
    </source>
</evidence>
<dbReference type="GO" id="GO:0006078">
    <property type="term" value="P:(1-&gt;6)-beta-D-glucan biosynthetic process"/>
    <property type="evidence" value="ECO:0007669"/>
    <property type="project" value="InterPro"/>
</dbReference>
<dbReference type="GO" id="GO:0031505">
    <property type="term" value="P:fungal-type cell wall organization"/>
    <property type="evidence" value="ECO:0007669"/>
    <property type="project" value="TreeGrafter"/>
</dbReference>
<evidence type="ECO:0000313" key="8">
    <source>
        <dbReference type="Proteomes" id="UP001202479"/>
    </source>
</evidence>
<sequence>MPESKSVSTSPPSHTATLSPKVSRRPTVSSHQRGDGSAKSGYLSDDHDLDISPINSISDSQQEHEELQHIRNSLRRESERSDGGLHVHRKTSKKHRRHKEKELETGSHSASGNDGNNAGSGGHSGGIVTGAAASSDIGQKLNYASIAMKFLAGLAIFLATLSRVLGDVEITSPEDGDTFSGSSGQASIKVEWKDDSSDSDFSLDKIKFYTISLCTGTNNPIQCYEPAYVDQKKLTTTSSTINIPQNAVPNGMFYFQIYTMFTNGADTIHYSPRFKLTGMTGPTSTYVVTATGDQPGAITENYNPAGNTDFSASFTVPYTLQTGKTRFAPMQMQPGSTVTATTWTRRFPSSAVTYYSTKMKSPVVQSTITPGWSYTASSDVNWASVAPYPTNWYSASERVSKASITATKKKRRWLD</sequence>
<dbReference type="Pfam" id="PF10342">
    <property type="entry name" value="Kre9_KNH"/>
    <property type="match status" value="1"/>
</dbReference>
<evidence type="ECO:0000256" key="2">
    <source>
        <dbReference type="ARBA" id="ARBA00006816"/>
    </source>
</evidence>
<dbReference type="EMBL" id="JAHUZD010000025">
    <property type="protein sequence ID" value="KAI3406158.2"/>
    <property type="molecule type" value="Genomic_DNA"/>
</dbReference>
<dbReference type="AlphaFoldDB" id="A0AAI9WZF9"/>
<feature type="region of interest" description="Disordered" evidence="4">
    <location>
        <begin position="1"/>
        <end position="122"/>
    </location>
</feature>
<dbReference type="InterPro" id="IPR018466">
    <property type="entry name" value="Kre9/Knh1-like_N"/>
</dbReference>
<dbReference type="InterPro" id="IPR008659">
    <property type="entry name" value="Kre9/Knh1_C"/>
</dbReference>
<feature type="compositionally biased region" description="Low complexity" evidence="4">
    <location>
        <begin position="106"/>
        <end position="117"/>
    </location>
</feature>
<dbReference type="GeneID" id="73378617"/>
<evidence type="ECO:0000259" key="5">
    <source>
        <dbReference type="Pfam" id="PF05390"/>
    </source>
</evidence>
<evidence type="ECO:0000259" key="6">
    <source>
        <dbReference type="Pfam" id="PF10342"/>
    </source>
</evidence>
<evidence type="ECO:0000313" key="7">
    <source>
        <dbReference type="EMBL" id="KAI3406158.2"/>
    </source>
</evidence>
<accession>A0AAI9WZF9</accession>
<dbReference type="Proteomes" id="UP001202479">
    <property type="component" value="Unassembled WGS sequence"/>
</dbReference>
<dbReference type="Pfam" id="PF05390">
    <property type="entry name" value="Kre9_KNH1_C"/>
    <property type="match status" value="1"/>
</dbReference>
<dbReference type="PANTHER" id="PTHR28154:SF1">
    <property type="entry name" value="CELL WALL SYNTHESIS PROTEIN KNH1-RELATED"/>
    <property type="match status" value="1"/>
</dbReference>
<comment type="caution">
    <text evidence="7">The sequence shown here is derived from an EMBL/GenBank/DDBJ whole genome shotgun (WGS) entry which is preliminary data.</text>
</comment>
<evidence type="ECO:0000256" key="1">
    <source>
        <dbReference type="ARBA" id="ARBA00004010"/>
    </source>
</evidence>
<feature type="domain" description="Yeast cell wall synthesis Kre9/Knh1-like N-terminal" evidence="6">
    <location>
        <begin position="172"/>
        <end position="276"/>
    </location>
</feature>
<feature type="compositionally biased region" description="Basic residues" evidence="4">
    <location>
        <begin position="86"/>
        <end position="99"/>
    </location>
</feature>
<comment type="function">
    <text evidence="1">Involved in cell wall beta(1-&gt;6) glucan synthesis.</text>
</comment>
<reference evidence="7" key="1">
    <citation type="journal article" date="2022" name="DNA Res.">
        <title>Genome analysis of five recently described species of the CUG-Ser clade uncovers Candida theae as a new hybrid lineage with pathogenic potential in the Candida parapsilosis species complex.</title>
        <authorList>
            <person name="Mixao V."/>
            <person name="Del Olmo V."/>
            <person name="Hegedusova E."/>
            <person name="Saus E."/>
            <person name="Pryszcz L."/>
            <person name="Cillingova A."/>
            <person name="Nosek J."/>
            <person name="Gabaldon T."/>
        </authorList>
    </citation>
    <scope>NUCLEOTIDE SEQUENCE</scope>
    <source>
        <strain evidence="7">CBS 10844</strain>
    </source>
</reference>
<organism evidence="7 8">
    <name type="scientific">Candida oxycetoniae</name>
    <dbReference type="NCBI Taxonomy" id="497107"/>
    <lineage>
        <taxon>Eukaryota</taxon>
        <taxon>Fungi</taxon>
        <taxon>Dikarya</taxon>
        <taxon>Ascomycota</taxon>
        <taxon>Saccharomycotina</taxon>
        <taxon>Pichiomycetes</taxon>
        <taxon>Debaryomycetaceae</taxon>
        <taxon>Candida/Lodderomyces clade</taxon>
        <taxon>Candida</taxon>
    </lineage>
</organism>
<dbReference type="InterPro" id="IPR045328">
    <property type="entry name" value="Kre9/Knh1"/>
</dbReference>
<dbReference type="GO" id="GO:0042546">
    <property type="term" value="P:cell wall biogenesis"/>
    <property type="evidence" value="ECO:0007669"/>
    <property type="project" value="InterPro"/>
</dbReference>
<feature type="compositionally biased region" description="Basic and acidic residues" evidence="4">
    <location>
        <begin position="61"/>
        <end position="85"/>
    </location>
</feature>
<dbReference type="PANTHER" id="PTHR28154">
    <property type="entry name" value="CELL WALL SYNTHESIS PROTEIN KNH1-RELATED"/>
    <property type="match status" value="1"/>
</dbReference>
<name>A0AAI9WZF9_9ASCO</name>
<dbReference type="GO" id="GO:0005576">
    <property type="term" value="C:extracellular region"/>
    <property type="evidence" value="ECO:0007669"/>
    <property type="project" value="TreeGrafter"/>
</dbReference>
<comment type="similarity">
    <text evidence="2">Belongs to the KRE9/KNH1 family.</text>
</comment>